<keyword evidence="2" id="KW-0732">Signal</keyword>
<dbReference type="Proteomes" id="UP000244248">
    <property type="component" value="Unassembled WGS sequence"/>
</dbReference>
<sequence length="453" mass="49323">MFKPTLVALGVAAMLSAPAYAADNSTPPSSKDLEQIRQEMQQLKQSYEQRLQSLEQRLQAAEAAPPPAPVADATPPAAASAQSGNAFNPKISLIMNGTYAHFSNNTPAVVPGYLLGDETGFTEAGLSLGETELAIEANVDDKFHGWAALSVAPEGGIGVEEAYINTLALPAGFAVKMGRFFSDIGYQNHQHAHAWDFVDAPLVYRTMLGNQLGDDGVQVRWIAPTDLLLELGSELTRGDAFPSGGDNRSNIKAWTAFAHLGGDAGEGGSWRVGLSHLRGNAENRADSADITTNFTGRSNLTILDTVYKWAPQGNPSVTNFVAQAEFFYRKENGSLVYDPDGSANSSNYNGNQRGFYVQGVYQFMPRWRAGVRYDWLSADNTLDNPVAGTSLETMADNSGHPQRYSAMVDFSNSEFSRFRLQFSRDQSRPNQDVDNQVFLQYIFSLGSHPAHQF</sequence>
<organism evidence="3 4">
    <name type="scientific">Stenotrophobium rhamnosiphilum</name>
    <dbReference type="NCBI Taxonomy" id="2029166"/>
    <lineage>
        <taxon>Bacteria</taxon>
        <taxon>Pseudomonadati</taxon>
        <taxon>Pseudomonadota</taxon>
        <taxon>Gammaproteobacteria</taxon>
        <taxon>Nevskiales</taxon>
        <taxon>Nevskiaceae</taxon>
        <taxon>Stenotrophobium</taxon>
    </lineage>
</organism>
<dbReference type="SUPFAM" id="SSF56935">
    <property type="entry name" value="Porins"/>
    <property type="match status" value="1"/>
</dbReference>
<dbReference type="AlphaFoldDB" id="A0A2T5MCR0"/>
<feature type="region of interest" description="Disordered" evidence="1">
    <location>
        <begin position="57"/>
        <end position="82"/>
    </location>
</feature>
<comment type="caution">
    <text evidence="3">The sequence shown here is derived from an EMBL/GenBank/DDBJ whole genome shotgun (WGS) entry which is preliminary data.</text>
</comment>
<keyword evidence="4" id="KW-1185">Reference proteome</keyword>
<reference evidence="3 4" key="1">
    <citation type="submission" date="2018-04" db="EMBL/GenBank/DDBJ databases">
        <title>Novel species isolated from glacier.</title>
        <authorList>
            <person name="Liu Q."/>
            <person name="Xin Y.-H."/>
        </authorList>
    </citation>
    <scope>NUCLEOTIDE SEQUENCE [LARGE SCALE GENOMIC DNA]</scope>
    <source>
        <strain evidence="3 4">GT1R17</strain>
    </source>
</reference>
<dbReference type="RefSeq" id="WP_107941311.1">
    <property type="nucleotide sequence ID" value="NZ_QANS01000006.1"/>
</dbReference>
<accession>A0A2T5MCR0</accession>
<feature type="compositionally biased region" description="Low complexity" evidence="1">
    <location>
        <begin position="70"/>
        <end position="81"/>
    </location>
</feature>
<evidence type="ECO:0000256" key="2">
    <source>
        <dbReference type="SAM" id="SignalP"/>
    </source>
</evidence>
<evidence type="ECO:0000313" key="3">
    <source>
        <dbReference type="EMBL" id="PTU30366.1"/>
    </source>
</evidence>
<dbReference type="EMBL" id="QANS01000006">
    <property type="protein sequence ID" value="PTU30366.1"/>
    <property type="molecule type" value="Genomic_DNA"/>
</dbReference>
<name>A0A2T5MCR0_9GAMM</name>
<feature type="chain" id="PRO_5015716608" description="Zinc-regulated TonB-dependent outer membrane receptor" evidence="2">
    <location>
        <begin position="22"/>
        <end position="453"/>
    </location>
</feature>
<evidence type="ECO:0008006" key="5">
    <source>
        <dbReference type="Google" id="ProtNLM"/>
    </source>
</evidence>
<dbReference type="Gene3D" id="2.40.160.10">
    <property type="entry name" value="Porin"/>
    <property type="match status" value="1"/>
</dbReference>
<evidence type="ECO:0000313" key="4">
    <source>
        <dbReference type="Proteomes" id="UP000244248"/>
    </source>
</evidence>
<dbReference type="OrthoDB" id="9788733at2"/>
<dbReference type="InterPro" id="IPR023614">
    <property type="entry name" value="Porin_dom_sf"/>
</dbReference>
<feature type="signal peptide" evidence="2">
    <location>
        <begin position="1"/>
        <end position="21"/>
    </location>
</feature>
<proteinExistence type="predicted"/>
<evidence type="ECO:0000256" key="1">
    <source>
        <dbReference type="SAM" id="MobiDB-lite"/>
    </source>
</evidence>
<gene>
    <name evidence="3" type="ORF">CJD38_15610</name>
</gene>
<protein>
    <recommendedName>
        <fullName evidence="5">Zinc-regulated TonB-dependent outer membrane receptor</fullName>
    </recommendedName>
</protein>